<dbReference type="GO" id="GO:0000785">
    <property type="term" value="C:chromatin"/>
    <property type="evidence" value="ECO:0007669"/>
    <property type="project" value="TreeGrafter"/>
</dbReference>
<sequence length="144" mass="16479">CESSFYRNTHLIVHKASHEGLKPFACDWPSCGQVFRSNSNLKHHCLIHTNEKPYKCEWPGCEAVFRSASSRIRHKVVHRATADFTCHWDGCGKSFKFKGNAIFVMPSVVQLWAMVWDGGQWTVDSGLWFYWGGKGTHLALDTIY</sequence>
<evidence type="ECO:0000313" key="8">
    <source>
        <dbReference type="Proteomes" id="UP000728032"/>
    </source>
</evidence>
<feature type="non-terminal residue" evidence="7">
    <location>
        <position position="1"/>
    </location>
</feature>
<organism evidence="7">
    <name type="scientific">Oppiella nova</name>
    <dbReference type="NCBI Taxonomy" id="334625"/>
    <lineage>
        <taxon>Eukaryota</taxon>
        <taxon>Metazoa</taxon>
        <taxon>Ecdysozoa</taxon>
        <taxon>Arthropoda</taxon>
        <taxon>Chelicerata</taxon>
        <taxon>Arachnida</taxon>
        <taxon>Acari</taxon>
        <taxon>Acariformes</taxon>
        <taxon>Sarcoptiformes</taxon>
        <taxon>Oribatida</taxon>
        <taxon>Brachypylina</taxon>
        <taxon>Oppioidea</taxon>
        <taxon>Oppiidae</taxon>
        <taxon>Oppiella</taxon>
    </lineage>
</organism>
<dbReference type="PROSITE" id="PS00028">
    <property type="entry name" value="ZINC_FINGER_C2H2_1"/>
    <property type="match status" value="2"/>
</dbReference>
<dbReference type="AlphaFoldDB" id="A0A7R9MLJ7"/>
<feature type="domain" description="C2H2-type" evidence="6">
    <location>
        <begin position="54"/>
        <end position="83"/>
    </location>
</feature>
<evidence type="ECO:0000256" key="5">
    <source>
        <dbReference type="PROSITE-ProRule" id="PRU00042"/>
    </source>
</evidence>
<reference evidence="7" key="1">
    <citation type="submission" date="2020-11" db="EMBL/GenBank/DDBJ databases">
        <authorList>
            <person name="Tran Van P."/>
        </authorList>
    </citation>
    <scope>NUCLEOTIDE SEQUENCE</scope>
</reference>
<keyword evidence="8" id="KW-1185">Reference proteome</keyword>
<accession>A0A7R9MLJ7</accession>
<evidence type="ECO:0000313" key="7">
    <source>
        <dbReference type="EMBL" id="CAD7661576.1"/>
    </source>
</evidence>
<dbReference type="EMBL" id="CAJPVJ010024229">
    <property type="protein sequence ID" value="CAG2178712.1"/>
    <property type="molecule type" value="Genomic_DNA"/>
</dbReference>
<protein>
    <recommendedName>
        <fullName evidence="6">C2H2-type domain-containing protein</fullName>
    </recommendedName>
</protein>
<name>A0A7R9MLJ7_9ACAR</name>
<dbReference type="EMBL" id="OC939054">
    <property type="protein sequence ID" value="CAD7661576.1"/>
    <property type="molecule type" value="Genomic_DNA"/>
</dbReference>
<dbReference type="GO" id="GO:0000978">
    <property type="term" value="F:RNA polymerase II cis-regulatory region sequence-specific DNA binding"/>
    <property type="evidence" value="ECO:0007669"/>
    <property type="project" value="TreeGrafter"/>
</dbReference>
<evidence type="ECO:0000256" key="3">
    <source>
        <dbReference type="ARBA" id="ARBA00022771"/>
    </source>
</evidence>
<dbReference type="InterPro" id="IPR036236">
    <property type="entry name" value="Znf_C2H2_sf"/>
</dbReference>
<keyword evidence="3 5" id="KW-0863">Zinc-finger</keyword>
<dbReference type="GO" id="GO:0008270">
    <property type="term" value="F:zinc ion binding"/>
    <property type="evidence" value="ECO:0007669"/>
    <property type="project" value="UniProtKB-KW"/>
</dbReference>
<keyword evidence="1" id="KW-0479">Metal-binding</keyword>
<dbReference type="Proteomes" id="UP000728032">
    <property type="component" value="Unassembled WGS sequence"/>
</dbReference>
<dbReference type="PROSITE" id="PS50157">
    <property type="entry name" value="ZINC_FINGER_C2H2_2"/>
    <property type="match status" value="3"/>
</dbReference>
<dbReference type="InterPro" id="IPR013087">
    <property type="entry name" value="Znf_C2H2_type"/>
</dbReference>
<feature type="domain" description="C2H2-type" evidence="6">
    <location>
        <begin position="24"/>
        <end position="53"/>
    </location>
</feature>
<gene>
    <name evidence="7" type="ORF">ONB1V03_LOCUS18137</name>
</gene>
<dbReference type="PANTHER" id="PTHR14003">
    <property type="entry name" value="TRANSCRIPTIONAL REPRESSOR PROTEIN YY"/>
    <property type="match status" value="1"/>
</dbReference>
<proteinExistence type="predicted"/>
<feature type="non-terminal residue" evidence="7">
    <location>
        <position position="144"/>
    </location>
</feature>
<dbReference type="PANTHER" id="PTHR14003:SF19">
    <property type="entry name" value="YY2 TRANSCRIPTION FACTOR"/>
    <property type="match status" value="1"/>
</dbReference>
<dbReference type="FunFam" id="3.30.160.60:FF:000125">
    <property type="entry name" value="Putative zinc finger protein 143"/>
    <property type="match status" value="1"/>
</dbReference>
<dbReference type="SUPFAM" id="SSF57667">
    <property type="entry name" value="beta-beta-alpha zinc fingers"/>
    <property type="match status" value="2"/>
</dbReference>
<keyword evidence="4" id="KW-0862">Zinc</keyword>
<evidence type="ECO:0000259" key="6">
    <source>
        <dbReference type="PROSITE" id="PS50157"/>
    </source>
</evidence>
<evidence type="ECO:0000256" key="4">
    <source>
        <dbReference type="ARBA" id="ARBA00022833"/>
    </source>
</evidence>
<dbReference type="GO" id="GO:0005667">
    <property type="term" value="C:transcription regulator complex"/>
    <property type="evidence" value="ECO:0007669"/>
    <property type="project" value="TreeGrafter"/>
</dbReference>
<evidence type="ECO:0000256" key="1">
    <source>
        <dbReference type="ARBA" id="ARBA00022723"/>
    </source>
</evidence>
<evidence type="ECO:0000256" key="2">
    <source>
        <dbReference type="ARBA" id="ARBA00022737"/>
    </source>
</evidence>
<feature type="domain" description="C2H2-type" evidence="6">
    <location>
        <begin position="1"/>
        <end position="23"/>
    </location>
</feature>
<dbReference type="GO" id="GO:0000981">
    <property type="term" value="F:DNA-binding transcription factor activity, RNA polymerase II-specific"/>
    <property type="evidence" value="ECO:0007669"/>
    <property type="project" value="TreeGrafter"/>
</dbReference>
<dbReference type="OrthoDB" id="6510066at2759"/>
<dbReference type="Pfam" id="PF00096">
    <property type="entry name" value="zf-C2H2"/>
    <property type="match status" value="1"/>
</dbReference>
<keyword evidence="2" id="KW-0677">Repeat</keyword>
<dbReference type="GO" id="GO:0031519">
    <property type="term" value="C:PcG protein complex"/>
    <property type="evidence" value="ECO:0007669"/>
    <property type="project" value="TreeGrafter"/>
</dbReference>
<dbReference type="Gene3D" id="3.30.160.60">
    <property type="entry name" value="Classic Zinc Finger"/>
    <property type="match status" value="3"/>
</dbReference>
<dbReference type="SMART" id="SM00355">
    <property type="entry name" value="ZnF_C2H2"/>
    <property type="match status" value="2"/>
</dbReference>